<comment type="caution">
    <text evidence="1">The sequence shown here is derived from an EMBL/GenBank/DDBJ whole genome shotgun (WGS) entry which is preliminary data.</text>
</comment>
<sequence>MTYMDGPPLPRWRTRIERRPLDNPPTVDDATRVRILDEAERYPNFTAAELAAALSHDGVAVDTLTVRGVLEASS</sequence>
<protein>
    <submittedName>
        <fullName evidence="1">Uncharacterized protein</fullName>
    </submittedName>
</protein>
<name>A0A919T412_9ACTN</name>
<dbReference type="RefSeq" id="WP_213004805.1">
    <property type="nucleotide sequence ID" value="NZ_BOQN01000007.1"/>
</dbReference>
<accession>A0A919T412</accession>
<reference evidence="1 2" key="1">
    <citation type="submission" date="2021-03" db="EMBL/GenBank/DDBJ databases">
        <title>Whole genome shotgun sequence of Actinoplanes toevensis NBRC 105298.</title>
        <authorList>
            <person name="Komaki H."/>
            <person name="Tamura T."/>
        </authorList>
    </citation>
    <scope>NUCLEOTIDE SEQUENCE [LARGE SCALE GENOMIC DNA]</scope>
    <source>
        <strain evidence="1 2">NBRC 105298</strain>
    </source>
</reference>
<dbReference type="EMBL" id="BOQN01000007">
    <property type="protein sequence ID" value="GIM88823.1"/>
    <property type="molecule type" value="Genomic_DNA"/>
</dbReference>
<evidence type="ECO:0000313" key="1">
    <source>
        <dbReference type="EMBL" id="GIM88823.1"/>
    </source>
</evidence>
<dbReference type="AlphaFoldDB" id="A0A919T412"/>
<proteinExistence type="predicted"/>
<keyword evidence="2" id="KW-1185">Reference proteome</keyword>
<dbReference type="Proteomes" id="UP000677082">
    <property type="component" value="Unassembled WGS sequence"/>
</dbReference>
<gene>
    <name evidence="1" type="ORF">Ato02nite_006160</name>
</gene>
<evidence type="ECO:0000313" key="2">
    <source>
        <dbReference type="Proteomes" id="UP000677082"/>
    </source>
</evidence>
<organism evidence="1 2">
    <name type="scientific">Paractinoplanes toevensis</name>
    <dbReference type="NCBI Taxonomy" id="571911"/>
    <lineage>
        <taxon>Bacteria</taxon>
        <taxon>Bacillati</taxon>
        <taxon>Actinomycetota</taxon>
        <taxon>Actinomycetes</taxon>
        <taxon>Micromonosporales</taxon>
        <taxon>Micromonosporaceae</taxon>
        <taxon>Paractinoplanes</taxon>
    </lineage>
</organism>